<keyword evidence="2" id="KW-1185">Reference proteome</keyword>
<name>A0A168MCJ8_9BACL</name>
<dbReference type="OrthoDB" id="2659088at2"/>
<dbReference type="STRING" id="494026.PGLA_07605"/>
<comment type="caution">
    <text evidence="1">The sequence shown here is derived from an EMBL/GenBank/DDBJ whole genome shotgun (WGS) entry which is preliminary data.</text>
</comment>
<dbReference type="RefSeq" id="WP_068531092.1">
    <property type="nucleotide sequence ID" value="NZ_LVJH01000007.1"/>
</dbReference>
<reference evidence="1 2" key="1">
    <citation type="submission" date="2016-03" db="EMBL/GenBank/DDBJ databases">
        <title>Draft genome sequence of Paenibacillus glacialis DSM 22343.</title>
        <authorList>
            <person name="Shin S.-K."/>
            <person name="Yi H."/>
        </authorList>
    </citation>
    <scope>NUCLEOTIDE SEQUENCE [LARGE SCALE GENOMIC DNA]</scope>
    <source>
        <strain evidence="1 2">DSM 22343</strain>
    </source>
</reference>
<accession>A0A168MCJ8</accession>
<sequence>MTQLQSVQAWSDEKLDEEILEITDRMASPTQSLEDSLEVQAKAIERKPREYAENLIRVVNGDFPLYQLKENYIFNLHYLNQLLQATPRQRAEATYLTIKAV</sequence>
<dbReference type="EMBL" id="LVJH01000007">
    <property type="protein sequence ID" value="OAB44511.1"/>
    <property type="molecule type" value="Genomic_DNA"/>
</dbReference>
<dbReference type="Proteomes" id="UP000076967">
    <property type="component" value="Unassembled WGS sequence"/>
</dbReference>
<gene>
    <name evidence="1" type="ORF">PGLA_07605</name>
</gene>
<evidence type="ECO:0000313" key="2">
    <source>
        <dbReference type="Proteomes" id="UP000076967"/>
    </source>
</evidence>
<evidence type="ECO:0000313" key="1">
    <source>
        <dbReference type="EMBL" id="OAB44511.1"/>
    </source>
</evidence>
<organism evidence="1 2">
    <name type="scientific">Paenibacillus glacialis</name>
    <dbReference type="NCBI Taxonomy" id="494026"/>
    <lineage>
        <taxon>Bacteria</taxon>
        <taxon>Bacillati</taxon>
        <taxon>Bacillota</taxon>
        <taxon>Bacilli</taxon>
        <taxon>Bacillales</taxon>
        <taxon>Paenibacillaceae</taxon>
        <taxon>Paenibacillus</taxon>
    </lineage>
</organism>
<dbReference type="AlphaFoldDB" id="A0A168MCJ8"/>
<protein>
    <submittedName>
        <fullName evidence="1">Uncharacterized protein</fullName>
    </submittedName>
</protein>
<proteinExistence type="predicted"/>